<gene>
    <name evidence="1" type="ORF">DK389_03160</name>
</gene>
<dbReference type="AlphaFoldDB" id="A0A2U8W0W4"/>
<name>A0A2U8W0W4_9HYPH</name>
<evidence type="ECO:0000313" key="2">
    <source>
        <dbReference type="Proteomes" id="UP000245926"/>
    </source>
</evidence>
<keyword evidence="2" id="KW-1185">Reference proteome</keyword>
<evidence type="ECO:0000313" key="1">
    <source>
        <dbReference type="EMBL" id="AWN39719.1"/>
    </source>
</evidence>
<protein>
    <submittedName>
        <fullName evidence="1">Uncharacterized protein</fullName>
    </submittedName>
</protein>
<dbReference type="KEGG" id="mets:DK389_03160"/>
<organism evidence="1 2">
    <name type="scientific">Methylobacterium durans</name>
    <dbReference type="NCBI Taxonomy" id="2202825"/>
    <lineage>
        <taxon>Bacteria</taxon>
        <taxon>Pseudomonadati</taxon>
        <taxon>Pseudomonadota</taxon>
        <taxon>Alphaproteobacteria</taxon>
        <taxon>Hyphomicrobiales</taxon>
        <taxon>Methylobacteriaceae</taxon>
        <taxon>Methylobacterium</taxon>
    </lineage>
</organism>
<proteinExistence type="predicted"/>
<reference evidence="2" key="1">
    <citation type="submission" date="2018-05" db="EMBL/GenBank/DDBJ databases">
        <title>Complete Genome Sequence of Methylobacterium sp. 17SD2-17.</title>
        <authorList>
            <person name="Srinivasan S."/>
        </authorList>
    </citation>
    <scope>NUCLEOTIDE SEQUENCE [LARGE SCALE GENOMIC DNA]</scope>
    <source>
        <strain evidence="2">17SD2-17</strain>
    </source>
</reference>
<dbReference type="OrthoDB" id="8009866at2"/>
<accession>A0A2U8W0W4</accession>
<sequence>MILEAPVKIASANRIVVASLAEAMADELTAAAHAHRQEGWPETADGLLDQARHHRVQAIRLRAQAGAEDYMRAARPR</sequence>
<dbReference type="Proteomes" id="UP000245926">
    <property type="component" value="Chromosome"/>
</dbReference>
<dbReference type="EMBL" id="CP029550">
    <property type="protein sequence ID" value="AWN39719.1"/>
    <property type="molecule type" value="Genomic_DNA"/>
</dbReference>